<comment type="caution">
    <text evidence="2">The sequence shown here is derived from an EMBL/GenBank/DDBJ whole genome shotgun (WGS) entry which is preliminary data.</text>
</comment>
<feature type="domain" description="DinB-like" evidence="1">
    <location>
        <begin position="14"/>
        <end position="152"/>
    </location>
</feature>
<name>A0A8J6NIT5_9CHLR</name>
<dbReference type="InterPro" id="IPR024775">
    <property type="entry name" value="DinB-like"/>
</dbReference>
<evidence type="ECO:0000259" key="1">
    <source>
        <dbReference type="Pfam" id="PF12867"/>
    </source>
</evidence>
<gene>
    <name evidence="2" type="ORF">H8E29_07650</name>
</gene>
<organism evidence="2 3">
    <name type="scientific">Candidatus Desulfolinea nitratireducens</name>
    <dbReference type="NCBI Taxonomy" id="2841698"/>
    <lineage>
        <taxon>Bacteria</taxon>
        <taxon>Bacillati</taxon>
        <taxon>Chloroflexota</taxon>
        <taxon>Anaerolineae</taxon>
        <taxon>Anaerolineales</taxon>
        <taxon>Anaerolineales incertae sedis</taxon>
        <taxon>Candidatus Desulfolinea</taxon>
    </lineage>
</organism>
<accession>A0A8J6NIT5</accession>
<sequence length="157" mass="18251">MPDTPAFLAKRLRSEGEKMTAFFTGLDDAAWAQTVYTEGSEWTVRNVLSHFVTSERAFLKLFPKIVDGEEGVAEDFDVDRYNARQQEKTEALSPQELLVQFQDVRAKMAAWVETLDIADLEKEGRHPFLKETRIAEMIKLVYRHNQIHYRDIRKSNN</sequence>
<proteinExistence type="predicted"/>
<evidence type="ECO:0000313" key="2">
    <source>
        <dbReference type="EMBL" id="MBC8335120.1"/>
    </source>
</evidence>
<dbReference type="SUPFAM" id="SSF109854">
    <property type="entry name" value="DinB/YfiT-like putative metalloenzymes"/>
    <property type="match status" value="1"/>
</dbReference>
<reference evidence="2 3" key="1">
    <citation type="submission" date="2020-08" db="EMBL/GenBank/DDBJ databases">
        <title>Bridging the membrane lipid divide: bacteria of the FCB group superphylum have the potential to synthesize archaeal ether lipids.</title>
        <authorList>
            <person name="Villanueva L."/>
            <person name="Von Meijenfeldt F.A.B."/>
            <person name="Westbye A.B."/>
            <person name="Yadav S."/>
            <person name="Hopmans E.C."/>
            <person name="Dutilh B.E."/>
            <person name="Sinninghe Damste J.S."/>
        </authorList>
    </citation>
    <scope>NUCLEOTIDE SEQUENCE [LARGE SCALE GENOMIC DNA]</scope>
    <source>
        <strain evidence="2">NIOZ-UU36</strain>
    </source>
</reference>
<dbReference type="Proteomes" id="UP000614469">
    <property type="component" value="Unassembled WGS sequence"/>
</dbReference>
<protein>
    <submittedName>
        <fullName evidence="2">DinB family protein</fullName>
    </submittedName>
</protein>
<dbReference type="AlphaFoldDB" id="A0A8J6NIT5"/>
<dbReference type="Gene3D" id="1.20.120.450">
    <property type="entry name" value="dinb family like domain"/>
    <property type="match status" value="1"/>
</dbReference>
<dbReference type="EMBL" id="JACNJN010000092">
    <property type="protein sequence ID" value="MBC8335120.1"/>
    <property type="molecule type" value="Genomic_DNA"/>
</dbReference>
<evidence type="ECO:0000313" key="3">
    <source>
        <dbReference type="Proteomes" id="UP000614469"/>
    </source>
</evidence>
<dbReference type="Pfam" id="PF12867">
    <property type="entry name" value="DinB_2"/>
    <property type="match status" value="1"/>
</dbReference>
<dbReference type="InterPro" id="IPR034660">
    <property type="entry name" value="DinB/YfiT-like"/>
</dbReference>